<dbReference type="SMART" id="SM00737">
    <property type="entry name" value="ML"/>
    <property type="match status" value="1"/>
</dbReference>
<dbReference type="PANTHER" id="PTHR17357">
    <property type="entry name" value="GM2 GANGLIOSIDE ACTIVATOR PROTEIN"/>
    <property type="match status" value="1"/>
</dbReference>
<evidence type="ECO:0000256" key="1">
    <source>
        <dbReference type="ARBA" id="ARBA00022729"/>
    </source>
</evidence>
<gene>
    <name evidence="3" type="ORF">MAR_024379</name>
</gene>
<feature type="non-terminal residue" evidence="3">
    <location>
        <position position="204"/>
    </location>
</feature>
<dbReference type="SUPFAM" id="SSF63707">
    <property type="entry name" value="Ganglioside M2 (gm2) activator"/>
    <property type="match status" value="1"/>
</dbReference>
<sequence>GNYPIPTLTTMIPNPPITVSGQFNITMTLKESQKEIGCLNVKLCLGRIKTQQRSKIDRGLDVETPHEPYKWHSFQDSQFLWSLCNKTAVPVVVTSLHIEPDPIQFGHNISFSGQIDVFEDVGTTKTLEAHLKVMMKLDTQWFDVCVYKPEYCNINDGNYPIPTLTKMVPNPPITVSGRFDITMTLTESQKEIGCLNVQLCLGQC</sequence>
<dbReference type="InterPro" id="IPR028996">
    <property type="entry name" value="GM2-AP"/>
</dbReference>
<evidence type="ECO:0000313" key="4">
    <source>
        <dbReference type="Proteomes" id="UP001164746"/>
    </source>
</evidence>
<dbReference type="PANTHER" id="PTHR17357:SF0">
    <property type="entry name" value="GANGLIOSIDE GM2 ACTIVATOR"/>
    <property type="match status" value="1"/>
</dbReference>
<dbReference type="Gene3D" id="2.70.220.10">
    <property type="entry name" value="Ganglioside GM2 activator"/>
    <property type="match status" value="2"/>
</dbReference>
<dbReference type="InterPro" id="IPR036846">
    <property type="entry name" value="GM2-AP_sf"/>
</dbReference>
<protein>
    <recommendedName>
        <fullName evidence="2">MD-2-related lipid-recognition domain-containing protein</fullName>
    </recommendedName>
</protein>
<dbReference type="EMBL" id="CP111014">
    <property type="protein sequence ID" value="WAR00007.1"/>
    <property type="molecule type" value="Genomic_DNA"/>
</dbReference>
<keyword evidence="1" id="KW-0732">Signal</keyword>
<dbReference type="InterPro" id="IPR003172">
    <property type="entry name" value="ML_dom"/>
</dbReference>
<proteinExistence type="predicted"/>
<dbReference type="Proteomes" id="UP001164746">
    <property type="component" value="Chromosome 3"/>
</dbReference>
<organism evidence="3 4">
    <name type="scientific">Mya arenaria</name>
    <name type="common">Soft-shell clam</name>
    <dbReference type="NCBI Taxonomy" id="6604"/>
    <lineage>
        <taxon>Eukaryota</taxon>
        <taxon>Metazoa</taxon>
        <taxon>Spiralia</taxon>
        <taxon>Lophotrochozoa</taxon>
        <taxon>Mollusca</taxon>
        <taxon>Bivalvia</taxon>
        <taxon>Autobranchia</taxon>
        <taxon>Heteroconchia</taxon>
        <taxon>Euheterodonta</taxon>
        <taxon>Imparidentia</taxon>
        <taxon>Neoheterodontei</taxon>
        <taxon>Myida</taxon>
        <taxon>Myoidea</taxon>
        <taxon>Myidae</taxon>
        <taxon>Mya</taxon>
    </lineage>
</organism>
<dbReference type="Pfam" id="PF02221">
    <property type="entry name" value="E1_DerP2_DerF2"/>
    <property type="match status" value="1"/>
</dbReference>
<evidence type="ECO:0000259" key="2">
    <source>
        <dbReference type="SMART" id="SM00737"/>
    </source>
</evidence>
<feature type="domain" description="MD-2-related lipid-recognition" evidence="2">
    <location>
        <begin position="81"/>
        <end position="199"/>
    </location>
</feature>
<reference evidence="3" key="1">
    <citation type="submission" date="2022-11" db="EMBL/GenBank/DDBJ databases">
        <title>Centuries of genome instability and evolution in soft-shell clam transmissible cancer (bioRxiv).</title>
        <authorList>
            <person name="Hart S.F.M."/>
            <person name="Yonemitsu M.A."/>
            <person name="Giersch R.M."/>
            <person name="Beal B.F."/>
            <person name="Arriagada G."/>
            <person name="Davis B.W."/>
            <person name="Ostrander E.A."/>
            <person name="Goff S.P."/>
            <person name="Metzger M.J."/>
        </authorList>
    </citation>
    <scope>NUCLEOTIDE SEQUENCE</scope>
    <source>
        <strain evidence="3">MELC-2E11</strain>
        <tissue evidence="3">Siphon/mantle</tissue>
    </source>
</reference>
<accession>A0ABY7DQL2</accession>
<name>A0ABY7DQL2_MYAAR</name>
<evidence type="ECO:0000313" key="3">
    <source>
        <dbReference type="EMBL" id="WAR00007.1"/>
    </source>
</evidence>
<keyword evidence="4" id="KW-1185">Reference proteome</keyword>